<feature type="transmembrane region" description="Helical" evidence="9">
    <location>
        <begin position="185"/>
        <end position="208"/>
    </location>
</feature>
<name>A0A8K0A4N1_BRALA</name>
<evidence type="ECO:0000256" key="1">
    <source>
        <dbReference type="ARBA" id="ARBA00004141"/>
    </source>
</evidence>
<keyword evidence="9" id="KW-1133">Transmembrane helix</keyword>
<gene>
    <name evidence="10" type="primary">SLC25A43</name>
    <name evidence="10" type="ORF">BLAG_LOCUS20956</name>
</gene>
<evidence type="ECO:0000256" key="7">
    <source>
        <dbReference type="PROSITE-ProRule" id="PRU00282"/>
    </source>
</evidence>
<dbReference type="InterPro" id="IPR023395">
    <property type="entry name" value="MCP_dom_sf"/>
</dbReference>
<comment type="similarity">
    <text evidence="2 8">Belongs to the mitochondrial carrier (TC 2.A.29) family.</text>
</comment>
<keyword evidence="4 7" id="KW-0812">Transmembrane</keyword>
<reference evidence="10" key="1">
    <citation type="submission" date="2022-01" db="EMBL/GenBank/DDBJ databases">
        <authorList>
            <person name="Braso-Vives M."/>
        </authorList>
    </citation>
    <scope>NUCLEOTIDE SEQUENCE</scope>
</reference>
<evidence type="ECO:0000256" key="2">
    <source>
        <dbReference type="ARBA" id="ARBA00006375"/>
    </source>
</evidence>
<dbReference type="PANTHER" id="PTHR24089">
    <property type="entry name" value="SOLUTE CARRIER FAMILY 25"/>
    <property type="match status" value="1"/>
</dbReference>
<dbReference type="Proteomes" id="UP000838412">
    <property type="component" value="Chromosome 6"/>
</dbReference>
<organism evidence="10 11">
    <name type="scientific">Branchiostoma lanceolatum</name>
    <name type="common">Common lancelet</name>
    <name type="synonym">Amphioxus lanceolatum</name>
    <dbReference type="NCBI Taxonomy" id="7740"/>
    <lineage>
        <taxon>Eukaryota</taxon>
        <taxon>Metazoa</taxon>
        <taxon>Chordata</taxon>
        <taxon>Cephalochordata</taxon>
        <taxon>Leptocardii</taxon>
        <taxon>Amphioxiformes</taxon>
        <taxon>Branchiostomatidae</taxon>
        <taxon>Branchiostoma</taxon>
    </lineage>
</organism>
<feature type="repeat" description="Solcar" evidence="7">
    <location>
        <begin position="222"/>
        <end position="316"/>
    </location>
</feature>
<feature type="transmembrane region" description="Helical" evidence="9">
    <location>
        <begin position="228"/>
        <end position="245"/>
    </location>
</feature>
<proteinExistence type="inferred from homology"/>
<keyword evidence="5" id="KW-0677">Repeat</keyword>
<evidence type="ECO:0000256" key="8">
    <source>
        <dbReference type="RuleBase" id="RU000488"/>
    </source>
</evidence>
<dbReference type="Pfam" id="PF00153">
    <property type="entry name" value="Mito_carr"/>
    <property type="match status" value="3"/>
</dbReference>
<feature type="repeat" description="Solcar" evidence="7">
    <location>
        <begin position="9"/>
        <end position="117"/>
    </location>
</feature>
<dbReference type="GO" id="GO:0055085">
    <property type="term" value="P:transmembrane transport"/>
    <property type="evidence" value="ECO:0007669"/>
    <property type="project" value="InterPro"/>
</dbReference>
<dbReference type="Gene3D" id="1.50.40.10">
    <property type="entry name" value="Mitochondrial carrier domain"/>
    <property type="match status" value="1"/>
</dbReference>
<evidence type="ECO:0000256" key="3">
    <source>
        <dbReference type="ARBA" id="ARBA00022448"/>
    </source>
</evidence>
<feature type="transmembrane region" description="Helical" evidence="9">
    <location>
        <begin position="124"/>
        <end position="146"/>
    </location>
</feature>
<dbReference type="OrthoDB" id="270584at2759"/>
<evidence type="ECO:0000256" key="9">
    <source>
        <dbReference type="SAM" id="Phobius"/>
    </source>
</evidence>
<dbReference type="EMBL" id="OV696691">
    <property type="protein sequence ID" value="CAH1267734.1"/>
    <property type="molecule type" value="Genomic_DNA"/>
</dbReference>
<evidence type="ECO:0000256" key="6">
    <source>
        <dbReference type="ARBA" id="ARBA00023136"/>
    </source>
</evidence>
<sequence length="362" mass="40679">MGSRKDHRLTFLQSFVCGGTAGVTSRTLTSPLDVVKILSQVRNFRYKRNVEIKSTFFFSFLLYVGTKDTQEGFLKAFSNLYKNEGLRAFWKGNFLGCMRLFPYTAIQFSAYTKFRQLFVDDMGYLSAGGALLAGSLGGITATCIMYPTDMVKTRLTAQHAKRSKAHYRGIFHAFRVVYRTEGITAFFRGMSTSVIGVIPFAGGTFMAYELLDRAWSVPSSHLTPLANFINGCIAAAFAQTFSYPFDTIRKKLQAYSTVLPHRGGVDVEFTGMVDAFIQTYKHGGTQALWRGTTANLMKVVPYAGVMFMSFEACKRTFLYSNGFTVSPWSDVPKPGIDQTLTPGELREWHRNQRVIKRRVKLS</sequence>
<evidence type="ECO:0000313" key="11">
    <source>
        <dbReference type="Proteomes" id="UP000838412"/>
    </source>
</evidence>
<dbReference type="PROSITE" id="PS50920">
    <property type="entry name" value="SOLCAR"/>
    <property type="match status" value="3"/>
</dbReference>
<keyword evidence="6 7" id="KW-0472">Membrane</keyword>
<feature type="repeat" description="Solcar" evidence="7">
    <location>
        <begin position="125"/>
        <end position="214"/>
    </location>
</feature>
<accession>A0A8K0A4N1</accession>
<evidence type="ECO:0000256" key="4">
    <source>
        <dbReference type="ARBA" id="ARBA00022692"/>
    </source>
</evidence>
<dbReference type="InterPro" id="IPR018108">
    <property type="entry name" value="MCP_transmembrane"/>
</dbReference>
<comment type="subcellular location">
    <subcellularLocation>
        <location evidence="1">Membrane</location>
        <topology evidence="1">Multi-pass membrane protein</topology>
    </subcellularLocation>
</comment>
<dbReference type="AlphaFoldDB" id="A0A8K0A4N1"/>
<dbReference type="GO" id="GO:0016020">
    <property type="term" value="C:membrane"/>
    <property type="evidence" value="ECO:0007669"/>
    <property type="project" value="UniProtKB-SubCell"/>
</dbReference>
<keyword evidence="3 8" id="KW-0813">Transport</keyword>
<keyword evidence="11" id="KW-1185">Reference proteome</keyword>
<evidence type="ECO:0000313" key="10">
    <source>
        <dbReference type="EMBL" id="CAH1267734.1"/>
    </source>
</evidence>
<dbReference type="PRINTS" id="PR00926">
    <property type="entry name" value="MITOCARRIER"/>
</dbReference>
<protein>
    <submittedName>
        <fullName evidence="10">SLC25A43 protein</fullName>
    </submittedName>
</protein>
<dbReference type="InterPro" id="IPR002067">
    <property type="entry name" value="MCP"/>
</dbReference>
<evidence type="ECO:0000256" key="5">
    <source>
        <dbReference type="ARBA" id="ARBA00022737"/>
    </source>
</evidence>
<dbReference type="SUPFAM" id="SSF103506">
    <property type="entry name" value="Mitochondrial carrier"/>
    <property type="match status" value="1"/>
</dbReference>